<accession>F2DZK8</accession>
<dbReference type="PROSITE" id="PS51032">
    <property type="entry name" value="AP2_ERF"/>
    <property type="match status" value="1"/>
</dbReference>
<evidence type="ECO:0000256" key="4">
    <source>
        <dbReference type="ARBA" id="ARBA00023163"/>
    </source>
</evidence>
<dbReference type="AlphaFoldDB" id="F2DZK8"/>
<sequence length="225" mass="24459">MPPRPGSLPPHRRSCPASAPPRPRLPQPRPGPVRLSLAPTPSAFVSPAPNDTARRRCPPLAVRSACRCTALSASAPRRTPPPAPGLAVALTSLHPLLPDSLPPSPPPDGAEEDAEGQVGFLRREGEALGNFRVEFSNAERRWWLGTYPTADKVVRAYGMTVWHAGRPKADLNFLEIETRSMMEWLVSQGIQMEEMPKKKRPAVVVTPKSCIGCTRMRSSSASLNL</sequence>
<dbReference type="InterPro" id="IPR036955">
    <property type="entry name" value="AP2/ERF_dom_sf"/>
</dbReference>
<evidence type="ECO:0000259" key="7">
    <source>
        <dbReference type="PROSITE" id="PS51032"/>
    </source>
</evidence>
<name>F2DZK8_HORVV</name>
<dbReference type="GO" id="GO:0005634">
    <property type="term" value="C:nucleus"/>
    <property type="evidence" value="ECO:0007669"/>
    <property type="project" value="UniProtKB-SubCell"/>
</dbReference>
<proteinExistence type="evidence at transcript level"/>
<organism evidence="8">
    <name type="scientific">Hordeum vulgare subsp. vulgare</name>
    <name type="common">Domesticated barley</name>
    <dbReference type="NCBI Taxonomy" id="112509"/>
    <lineage>
        <taxon>Eukaryota</taxon>
        <taxon>Viridiplantae</taxon>
        <taxon>Streptophyta</taxon>
        <taxon>Embryophyta</taxon>
        <taxon>Tracheophyta</taxon>
        <taxon>Spermatophyta</taxon>
        <taxon>Magnoliopsida</taxon>
        <taxon>Liliopsida</taxon>
        <taxon>Poales</taxon>
        <taxon>Poaceae</taxon>
        <taxon>BOP clade</taxon>
        <taxon>Pooideae</taxon>
        <taxon>Triticodae</taxon>
        <taxon>Triticeae</taxon>
        <taxon>Hordeinae</taxon>
        <taxon>Hordeum</taxon>
    </lineage>
</organism>
<keyword evidence="3" id="KW-0238">DNA-binding</keyword>
<feature type="compositionally biased region" description="Pro residues" evidence="6">
    <location>
        <begin position="18"/>
        <end position="31"/>
    </location>
</feature>
<dbReference type="Gene3D" id="3.30.730.10">
    <property type="entry name" value="AP2/ERF domain"/>
    <property type="match status" value="1"/>
</dbReference>
<feature type="region of interest" description="Disordered" evidence="6">
    <location>
        <begin position="1"/>
        <end position="59"/>
    </location>
</feature>
<evidence type="ECO:0000256" key="3">
    <source>
        <dbReference type="ARBA" id="ARBA00023125"/>
    </source>
</evidence>
<keyword evidence="5" id="KW-0539">Nucleus</keyword>
<dbReference type="InterPro" id="IPR001471">
    <property type="entry name" value="AP2/ERF_dom"/>
</dbReference>
<feature type="region of interest" description="Disordered" evidence="6">
    <location>
        <begin position="95"/>
        <end position="116"/>
    </location>
</feature>
<keyword evidence="4" id="KW-0804">Transcription</keyword>
<reference evidence="8" key="1">
    <citation type="journal article" date="2011" name="Plant Physiol.">
        <title>Comprehensive sequence analysis of 24,783 barley full-length cDNAs derived from 12 clone libraries.</title>
        <authorList>
            <person name="Matsumoto T."/>
            <person name="Tanaka T."/>
            <person name="Sakai H."/>
            <person name="Amano N."/>
            <person name="Kanamori H."/>
            <person name="Kurita K."/>
            <person name="Kikuta A."/>
            <person name="Kamiya K."/>
            <person name="Yamamoto M."/>
            <person name="Ikawa H."/>
            <person name="Fujii N."/>
            <person name="Hori K."/>
            <person name="Itoh T."/>
            <person name="Sato K."/>
        </authorList>
    </citation>
    <scope>NUCLEOTIDE SEQUENCE</scope>
    <source>
        <tissue evidence="8">Shoot and root</tissue>
    </source>
</reference>
<dbReference type="GO" id="GO:0003677">
    <property type="term" value="F:DNA binding"/>
    <property type="evidence" value="ECO:0007669"/>
    <property type="project" value="UniProtKB-KW"/>
</dbReference>
<evidence type="ECO:0000256" key="6">
    <source>
        <dbReference type="SAM" id="MobiDB-lite"/>
    </source>
</evidence>
<keyword evidence="2" id="KW-0805">Transcription regulation</keyword>
<evidence type="ECO:0000256" key="1">
    <source>
        <dbReference type="ARBA" id="ARBA00004123"/>
    </source>
</evidence>
<comment type="subcellular location">
    <subcellularLocation>
        <location evidence="1">Nucleus</location>
    </subcellularLocation>
</comment>
<evidence type="ECO:0000313" key="8">
    <source>
        <dbReference type="EMBL" id="BAK00530.1"/>
    </source>
</evidence>
<dbReference type="EMBL" id="AK369328">
    <property type="protein sequence ID" value="BAK00530.1"/>
    <property type="molecule type" value="mRNA"/>
</dbReference>
<dbReference type="GO" id="GO:0003700">
    <property type="term" value="F:DNA-binding transcription factor activity"/>
    <property type="evidence" value="ECO:0007669"/>
    <property type="project" value="InterPro"/>
</dbReference>
<protein>
    <submittedName>
        <fullName evidence="8">Predicted protein</fullName>
    </submittedName>
</protein>
<evidence type="ECO:0000256" key="2">
    <source>
        <dbReference type="ARBA" id="ARBA00023015"/>
    </source>
</evidence>
<feature type="domain" description="AP2/ERF" evidence="7">
    <location>
        <begin position="116"/>
        <end position="174"/>
    </location>
</feature>
<evidence type="ECO:0000256" key="5">
    <source>
        <dbReference type="ARBA" id="ARBA00023242"/>
    </source>
</evidence>